<feature type="compositionally biased region" description="Polar residues" evidence="8">
    <location>
        <begin position="519"/>
        <end position="528"/>
    </location>
</feature>
<feature type="compositionally biased region" description="Basic and acidic residues" evidence="8">
    <location>
        <begin position="95"/>
        <end position="111"/>
    </location>
</feature>
<feature type="compositionally biased region" description="Basic and acidic residues" evidence="8">
    <location>
        <begin position="2059"/>
        <end position="2072"/>
    </location>
</feature>
<feature type="compositionally biased region" description="Polar residues" evidence="8">
    <location>
        <begin position="2292"/>
        <end position="2302"/>
    </location>
</feature>
<feature type="compositionally biased region" description="Polar residues" evidence="8">
    <location>
        <begin position="1"/>
        <end position="18"/>
    </location>
</feature>
<feature type="compositionally biased region" description="Low complexity" evidence="8">
    <location>
        <begin position="1265"/>
        <end position="1281"/>
    </location>
</feature>
<protein>
    <submittedName>
        <fullName evidence="11">Transforming acidic coiled-coil-containing protein 2 isoform X12</fullName>
    </submittedName>
</protein>
<feature type="compositionally biased region" description="Low complexity" evidence="8">
    <location>
        <begin position="1738"/>
        <end position="1754"/>
    </location>
</feature>
<feature type="region of interest" description="Disordered" evidence="8">
    <location>
        <begin position="2158"/>
        <end position="2185"/>
    </location>
</feature>
<evidence type="ECO:0000256" key="8">
    <source>
        <dbReference type="SAM" id="MobiDB-lite"/>
    </source>
</evidence>
<feature type="compositionally biased region" description="Polar residues" evidence="8">
    <location>
        <begin position="956"/>
        <end position="967"/>
    </location>
</feature>
<feature type="region of interest" description="Disordered" evidence="8">
    <location>
        <begin position="1060"/>
        <end position="1097"/>
    </location>
</feature>
<accession>A0ABM4IF30</accession>
<evidence type="ECO:0000256" key="7">
    <source>
        <dbReference type="SAM" id="Coils"/>
    </source>
</evidence>
<feature type="compositionally biased region" description="Basic and acidic residues" evidence="8">
    <location>
        <begin position="1605"/>
        <end position="1617"/>
    </location>
</feature>
<dbReference type="InterPro" id="IPR039915">
    <property type="entry name" value="TACC"/>
</dbReference>
<evidence type="ECO:0000256" key="5">
    <source>
        <dbReference type="ARBA" id="ARBA00023054"/>
    </source>
</evidence>
<dbReference type="PANTHER" id="PTHR13924:SF11">
    <property type="entry name" value="TRANSFORMING ACIDIC COILED-COIL-CONTAINING PROTEIN 2"/>
    <property type="match status" value="1"/>
</dbReference>
<dbReference type="RefSeq" id="XP_070326427.1">
    <property type="nucleotide sequence ID" value="XM_070470326.1"/>
</dbReference>
<feature type="compositionally biased region" description="Basic and acidic residues" evidence="8">
    <location>
        <begin position="1943"/>
        <end position="1952"/>
    </location>
</feature>
<feature type="compositionally biased region" description="Basic and acidic residues" evidence="8">
    <location>
        <begin position="50"/>
        <end position="60"/>
    </location>
</feature>
<feature type="compositionally biased region" description="Basic and acidic residues" evidence="8">
    <location>
        <begin position="494"/>
        <end position="510"/>
    </location>
</feature>
<evidence type="ECO:0000313" key="11">
    <source>
        <dbReference type="RefSeq" id="XP_070326427.1"/>
    </source>
</evidence>
<feature type="compositionally biased region" description="Low complexity" evidence="8">
    <location>
        <begin position="65"/>
        <end position="84"/>
    </location>
</feature>
<feature type="region of interest" description="Disordered" evidence="8">
    <location>
        <begin position="1118"/>
        <end position="1144"/>
    </location>
</feature>
<keyword evidence="4" id="KW-0597">Phosphoprotein</keyword>
<feature type="region of interest" description="Disordered" evidence="8">
    <location>
        <begin position="885"/>
        <end position="1019"/>
    </location>
</feature>
<feature type="region of interest" description="Disordered" evidence="8">
    <location>
        <begin position="1"/>
        <end position="365"/>
    </location>
</feature>
<dbReference type="GeneID" id="110140051"/>
<evidence type="ECO:0000256" key="4">
    <source>
        <dbReference type="ARBA" id="ARBA00022553"/>
    </source>
</evidence>
<dbReference type="PANTHER" id="PTHR13924">
    <property type="entry name" value="TRANSFORMING ACIDIC COILED-COIL CONTAINING PROTEIN 1/2"/>
    <property type="match status" value="1"/>
</dbReference>
<feature type="region of interest" description="Disordered" evidence="8">
    <location>
        <begin position="397"/>
        <end position="422"/>
    </location>
</feature>
<gene>
    <name evidence="11" type="primary">TACC2</name>
</gene>
<feature type="compositionally biased region" description="Polar residues" evidence="8">
    <location>
        <begin position="987"/>
        <end position="998"/>
    </location>
</feature>
<feature type="compositionally biased region" description="Basic and acidic residues" evidence="8">
    <location>
        <begin position="462"/>
        <end position="478"/>
    </location>
</feature>
<feature type="coiled-coil region" evidence="7">
    <location>
        <begin position="2475"/>
        <end position="2668"/>
    </location>
</feature>
<feature type="region of interest" description="Disordered" evidence="8">
    <location>
        <begin position="648"/>
        <end position="677"/>
    </location>
</feature>
<evidence type="ECO:0000256" key="1">
    <source>
        <dbReference type="ARBA" id="ARBA00004245"/>
    </source>
</evidence>
<keyword evidence="5 7" id="KW-0175">Coiled coil</keyword>
<dbReference type="InterPro" id="IPR007707">
    <property type="entry name" value="TACC_C"/>
</dbReference>
<feature type="compositionally biased region" description="Basic and acidic residues" evidence="8">
    <location>
        <begin position="1427"/>
        <end position="1439"/>
    </location>
</feature>
<evidence type="ECO:0000259" key="9">
    <source>
        <dbReference type="Pfam" id="PF05010"/>
    </source>
</evidence>
<organism evidence="10 11">
    <name type="scientific">Odocoileus virginianus</name>
    <name type="common">White-tailed deer</name>
    <dbReference type="NCBI Taxonomy" id="9874"/>
    <lineage>
        <taxon>Eukaryota</taxon>
        <taxon>Metazoa</taxon>
        <taxon>Chordata</taxon>
        <taxon>Craniata</taxon>
        <taxon>Vertebrata</taxon>
        <taxon>Euteleostomi</taxon>
        <taxon>Mammalia</taxon>
        <taxon>Eutheria</taxon>
        <taxon>Laurasiatheria</taxon>
        <taxon>Artiodactyla</taxon>
        <taxon>Ruminantia</taxon>
        <taxon>Pecora</taxon>
        <taxon>Cervidae</taxon>
        <taxon>Odocoileinae</taxon>
        <taxon>Odocoileus</taxon>
    </lineage>
</organism>
<dbReference type="Gene3D" id="1.20.5.1700">
    <property type="match status" value="1"/>
</dbReference>
<feature type="compositionally biased region" description="Pro residues" evidence="8">
    <location>
        <begin position="1967"/>
        <end position="1978"/>
    </location>
</feature>
<evidence type="ECO:0000313" key="10">
    <source>
        <dbReference type="Proteomes" id="UP001652640"/>
    </source>
</evidence>
<sequence>MGNENSTSGNQQEDSGLNNVILWPPNPEPLQRTSSVRSPESVQPPGNSQRGERKPEETPRGADPGGLSSVWHGGSSSASEGAASPDPCLVSPEVTEPREHPQAARGPEDSPRPSAPAPQERESPSSSMRFAEGSPEGCLASPEGEHEGWPLVQHPQREPSPNGPGEAPAAPVPQDDNSTQHKVVFVIPSAGGETGSKDEEGQRLSSSSSTDELAGIPPTASPEPMKLQLCGEDAQPGDFNSQGQEAAAGFPWPESQQGAPKAPAAQLGQEGSAGLEEPPVKPMTSTSQELAPECPVEGPPQDFTDDDAGFLGPCPPTGTSSGAAHEAEGKADSQESCQQPMGALPPAELPWNSPGPALAPGDKGSWEETLGALDAQGHLQTRSQDVEPGQVTWAATADQPEGVLFMSPEPAPHAATKDAGPASSLPSLPAALACVAAEQAREIVSVAEMPVLTDLATERVEAGLLEPEKQASDLRGEGEGWEGGPREIPAPASLEERAELRNRELSHEVQPKVPALPTPSASDESASRSLGLKDEGKAPEDPAVTEKESRDSGADPRGQGAAPGPLDGADPGNLQAEQPEAWGCKPDPEVDKAEVSQLPGDESTGLPNTVLAQPLGEEIPGHADRSNPPSEDAAWNVVARGMMGESQVVHASGSLQKLPEQHPGPLSGPEGAGEHVLPQGAVWAGPGRQTKCPDTLQDVEGLGRMDSLPALESEKLDFLLAPAPEVVPKAQEVERMPEIKSGSHPSAQRPGRGAGEGSLTPPHPHGLGRDTAGQEVHADGPPPPEEENRAVDCGLTTLSLEQDRQGNVSHPGDSSIEVIASERPLLCPENHLQISQTHPEASVFGMLRETSQQCESKEETYPGDLDFNILGADSPQIHIPVEPREDVSLSTHGGKERASETELQSELRKGSLSDAPSSPPGDTVLENPTTEKSQLSAPMRPELPALGKKGQDGECSGSQLSRSSSPAVDTFQDPSLAGSLNRKEHSCTGQGPHESQQELVDGLNAGSQHEEACLEDAGISGAADAWPQLQDLGKTEKASGNTVGAPPCRPDSVALPEAAHCRPVPAPTSPRATPTQDAPVRDAGEETQEGGQQPGLVPQKEMEHLTASDAEVPELSGIFPSAKDQGADGAETCGKADGGALGMWQALGEPGSLQIEQRPSPGEEASTPATGEQLSANCQDVWPVARDLAGSPRSLVDLSAAQVVPDSKRLLPSGPPEEAAPGTPYLHIEGAARKGLEDSVVIAVSPQGPGAPGESPCSTREPLLASEKASSTEGSAESSLSQAGAAGEGISAGPASPRSPKAGTSEGPVDSVPYLDRMPFLVKGKQTTEEEKWSGAPGASSEPGEIPACPVSEESKAGEAARETEGSGERMLEPSKDPRRGASAGVDASCRQTGMLAGLPDFREHITKIFEKSVLGALTTDRPQSTKGEKVGAGKRVMEKGLTVPSPEKLPDATQGVAIAPLPTLPAGLWVDSKGKKQELTVEAEISRLGPQDPAPGKLPGLAWLATEHNLLGASVGKEMSEALQMLADSEKPEGAGEGWWPGPGGVPAHSQQADGPQESASGLSSQAASPKISGADLQVASQSHGEGDSGPDDRIPSGKQCQETARRDSQPREDGARGSSYPAALGDMPGSTSAQGASPHRDVPPLPEAVSEPCTPNLLGGERGRVGAAGVSETQDALSTQGASDPPAGEVAENPLEPGLEAGAAGEAEGDVTLSTAGTGAHVSEDLPETGTTRIFSGVAAASAVPGSPGYPGCSEGALRMDAEVAPDGGRPAGPPQAEEQPRPELPAFAEDGKMGVSSPPEPDETRDPKQQNLDPEALDAERKSPKAGPSTLPLVPEKDAPDITDKVISDDASSAVGAESSLVPDYVIQPAALEDLENPILAALSSHSDVSSQVSTDLTALSTIPAAARVDLTAPASEYASLPSAPAGDGVEASVPSCQRLAKDLSRSSDSEEAFETPESTTPVKAPPAPPPPPPEVIAEPEVSVQPPPEEPGCGSEPVSVPDGPRGSSVEGSPFHPPSHSFSAVFDEDKPIASSGTYNLDFDNIELVDNLQSLEPRPSDPKNQDCKESPKLPQQSYNFDPDACDESTDPFKTCSKAPSSPSKSPASFEIPASAIEANGVDGDGLNKPAKKKKTPLKTMVEDVMSVCSLFDTFRVKKSPKRSPLSDPPSQDPTPAATPETPPVISAVVHATDEEKLAVTSQKWTCMTVDLEADKQDYPQPSDLSTFVNETKFNSPTEELDYRNSYEIEYMEKIGSSLPQDNDAPKKQALYLMFDTSQESPVKSPPVRMSESPTPCSGSSFEETEALVNTGAKIQHPVARGLAPNQEPHLQVPEKSSQKELEAMALGTASEVMEITAPEGSFASADALLSRLAHPASLCGALDYLEPDLAEKNPPVFAQKLQEELEFAIMRIEALKLARQIALAARSRQATKREAAHPPDVSISKTALYSRIGTAEVEKPAGLLFQQPDLDSALQIARAEIITKEREVSEWKDKYEESRREVVEMRKIVAEYEKTIAQMIEDEQREKSVSHQTVQQLVLEKEQALADLNSVEKSLADLFRRYEKMKEVLEGFRKNEEVLKKCAQEYLSRVKKEEQRYQALKVHAEEKLDRANAEIAQVRGKAQQEQAAYQASLRKEQLRVDALERTLEQKNKEIEELTKICDELIAKMGKS</sequence>
<evidence type="ECO:0000256" key="6">
    <source>
        <dbReference type="ARBA" id="ARBA00023212"/>
    </source>
</evidence>
<feature type="compositionally biased region" description="Polar residues" evidence="8">
    <location>
        <begin position="31"/>
        <end position="49"/>
    </location>
</feature>
<comment type="subcellular location">
    <subcellularLocation>
        <location evidence="1">Cytoplasm</location>
        <location evidence="1">Cytoskeleton</location>
    </subcellularLocation>
</comment>
<keyword evidence="10" id="KW-1185">Reference proteome</keyword>
<feature type="region of interest" description="Disordered" evidence="8">
    <location>
        <begin position="1922"/>
        <end position="2139"/>
    </location>
</feature>
<reference evidence="10" key="1">
    <citation type="journal article" date="2022" name="J. Hered.">
        <title>A De Novo Chromosome-Level Genome Assembly of the White-Tailed Deer, Odocoileus Virginianus.</title>
        <authorList>
            <person name="London E.W."/>
            <person name="Roca A.L."/>
            <person name="Novakofski J.E."/>
            <person name="Mateus-Pinilla N.E."/>
        </authorList>
    </citation>
    <scope>NUCLEOTIDE SEQUENCE [LARGE SCALE GENOMIC DNA]</scope>
</reference>
<name>A0ABM4IF30_ODOVR</name>
<feature type="region of interest" description="Disordered" evidence="8">
    <location>
        <begin position="462"/>
        <end position="633"/>
    </location>
</feature>
<keyword evidence="6" id="KW-0206">Cytoskeleton</keyword>
<dbReference type="Pfam" id="PF05010">
    <property type="entry name" value="TACC_C"/>
    <property type="match status" value="1"/>
</dbReference>
<feature type="region of interest" description="Disordered" evidence="8">
    <location>
        <begin position="1243"/>
        <end position="1388"/>
    </location>
</feature>
<feature type="compositionally biased region" description="Basic and acidic residues" evidence="8">
    <location>
        <begin position="1353"/>
        <end position="1380"/>
    </location>
</feature>
<feature type="compositionally biased region" description="Basic and acidic residues" evidence="8">
    <location>
        <begin position="885"/>
        <end position="911"/>
    </location>
</feature>
<feature type="region of interest" description="Disordered" evidence="8">
    <location>
        <begin position="1523"/>
        <end position="1845"/>
    </location>
</feature>
<feature type="compositionally biased region" description="Low complexity" evidence="8">
    <location>
        <begin position="2097"/>
        <end position="2109"/>
    </location>
</feature>
<proteinExistence type="inferred from homology"/>
<feature type="region of interest" description="Disordered" evidence="8">
    <location>
        <begin position="2279"/>
        <end position="2302"/>
    </location>
</feature>
<reference evidence="11" key="2">
    <citation type="submission" date="2025-08" db="UniProtKB">
        <authorList>
            <consortium name="RefSeq"/>
        </authorList>
    </citation>
    <scope>IDENTIFICATION</scope>
    <source>
        <tissue evidence="11">Tongue muscle</tissue>
    </source>
</reference>
<evidence type="ECO:0000256" key="3">
    <source>
        <dbReference type="ARBA" id="ARBA00022490"/>
    </source>
</evidence>
<feature type="compositionally biased region" description="Gly residues" evidence="8">
    <location>
        <begin position="1536"/>
        <end position="1546"/>
    </location>
</feature>
<feature type="region of interest" description="Disordered" evidence="8">
    <location>
        <begin position="732"/>
        <end position="789"/>
    </location>
</feature>
<feature type="region of interest" description="Disordered" evidence="8">
    <location>
        <begin position="1420"/>
        <end position="1452"/>
    </location>
</feature>
<keyword evidence="3" id="KW-0963">Cytoplasm</keyword>
<feature type="compositionally biased region" description="Polar residues" evidence="8">
    <location>
        <begin position="1550"/>
        <end position="1569"/>
    </location>
</feature>
<dbReference type="Proteomes" id="UP001652640">
    <property type="component" value="Chromosome 7"/>
</dbReference>
<feature type="compositionally biased region" description="Basic and acidic residues" evidence="8">
    <location>
        <begin position="531"/>
        <end position="554"/>
    </location>
</feature>
<feature type="compositionally biased region" description="Low complexity" evidence="8">
    <location>
        <begin position="1696"/>
        <end position="1708"/>
    </location>
</feature>
<comment type="similarity">
    <text evidence="2">Belongs to the TACC family.</text>
</comment>
<feature type="domain" description="Transforming acidic coiled-coil-containing protein C-terminal" evidence="9">
    <location>
        <begin position="2466"/>
        <end position="2666"/>
    </location>
</feature>
<evidence type="ECO:0000256" key="2">
    <source>
        <dbReference type="ARBA" id="ARBA00009423"/>
    </source>
</evidence>
<feature type="compositionally biased region" description="Polar residues" evidence="8">
    <location>
        <begin position="1673"/>
        <end position="1684"/>
    </location>
</feature>
<feature type="compositionally biased region" description="Polar residues" evidence="8">
    <location>
        <begin position="926"/>
        <end position="936"/>
    </location>
</feature>
<feature type="compositionally biased region" description="Basic and acidic residues" evidence="8">
    <location>
        <begin position="1586"/>
        <end position="1597"/>
    </location>
</feature>